<dbReference type="InterPro" id="IPR029044">
    <property type="entry name" value="Nucleotide-diphossugar_trans"/>
</dbReference>
<reference evidence="2 3" key="1">
    <citation type="submission" date="2017-11" db="EMBL/GenBank/DDBJ databases">
        <title>Isolation and Characterization of Methanogenic Archaea from Saline Meromictic Lake at Siberia.</title>
        <authorList>
            <person name="Shen Y."/>
            <person name="Huang H.-H."/>
            <person name="Lai M.-C."/>
            <person name="Chen S.-C."/>
        </authorList>
    </citation>
    <scope>NUCLEOTIDE SEQUENCE [LARGE SCALE GENOMIC DNA]</scope>
    <source>
        <strain evidence="2 3">SY-01</strain>
    </source>
</reference>
<protein>
    <submittedName>
        <fullName evidence="2">Glycosyltransferase family 2 protein</fullName>
    </submittedName>
</protein>
<evidence type="ECO:0000313" key="2">
    <source>
        <dbReference type="EMBL" id="TGC08027.1"/>
    </source>
</evidence>
<dbReference type="PANTHER" id="PTHR22916">
    <property type="entry name" value="GLYCOSYLTRANSFERASE"/>
    <property type="match status" value="1"/>
</dbReference>
<dbReference type="EMBL" id="PGGK01000012">
    <property type="protein sequence ID" value="TGC08027.1"/>
    <property type="molecule type" value="Genomic_DNA"/>
</dbReference>
<dbReference type="OrthoDB" id="46222at2157"/>
<name>A0A4E0PVG0_9EURY</name>
<keyword evidence="3" id="KW-1185">Reference proteome</keyword>
<gene>
    <name evidence="2" type="ORF">CUN85_10330</name>
</gene>
<dbReference type="InterPro" id="IPR001173">
    <property type="entry name" value="Glyco_trans_2-like"/>
</dbReference>
<comment type="caution">
    <text evidence="2">The sequence shown here is derived from an EMBL/GenBank/DDBJ whole genome shotgun (WGS) entry which is preliminary data.</text>
</comment>
<dbReference type="RefSeq" id="WP_135390231.1">
    <property type="nucleotide sequence ID" value="NZ_PGGK01000012.1"/>
</dbReference>
<keyword evidence="2" id="KW-0808">Transferase</keyword>
<dbReference type="GO" id="GO:0016758">
    <property type="term" value="F:hexosyltransferase activity"/>
    <property type="evidence" value="ECO:0007669"/>
    <property type="project" value="UniProtKB-ARBA"/>
</dbReference>
<feature type="domain" description="Glycosyltransferase 2-like" evidence="1">
    <location>
        <begin position="23"/>
        <end position="150"/>
    </location>
</feature>
<accession>A0A4E0PVG0</accession>
<dbReference type="CDD" id="cd00761">
    <property type="entry name" value="Glyco_tranf_GTA_type"/>
    <property type="match status" value="1"/>
</dbReference>
<sequence length="331" mass="38429">MKLQDEIFVIKRLNCDERMPLVSVVIPLYNKQLYIKRAIESVLIQTTQDFEIIVVDDGSTDKSAEIVQNINDRRIRLIQQRNGGVSVARNRGIKEAKADLIAFLDADDEWLPDFINTVIELRQKFPDAGAYLTNYFHYINTNIESQKKIYGIPTQACFGILHSYFESATKGADPITSSNVLIPKQIFDIVGKFPVDESWGEDSDMWGRIALRYPIAYSGKKCSIYHAEIRNKNFIKHEAIEHHPFVKTANLAMSNNEVPLEMCSHLKEYMAKRQLETAFRNLLASRPDLARTNIKECETHIYNKKKYWILFWTYIPSKIFLLLRSWKTKIE</sequence>
<organism evidence="2 3">
    <name type="scientific">Methanolobus halotolerans</name>
    <dbReference type="NCBI Taxonomy" id="2052935"/>
    <lineage>
        <taxon>Archaea</taxon>
        <taxon>Methanobacteriati</taxon>
        <taxon>Methanobacteriota</taxon>
        <taxon>Stenosarchaea group</taxon>
        <taxon>Methanomicrobia</taxon>
        <taxon>Methanosarcinales</taxon>
        <taxon>Methanosarcinaceae</taxon>
        <taxon>Methanolobus</taxon>
    </lineage>
</organism>
<dbReference type="SUPFAM" id="SSF53448">
    <property type="entry name" value="Nucleotide-diphospho-sugar transferases"/>
    <property type="match status" value="1"/>
</dbReference>
<dbReference type="Proteomes" id="UP000297295">
    <property type="component" value="Unassembled WGS sequence"/>
</dbReference>
<evidence type="ECO:0000259" key="1">
    <source>
        <dbReference type="Pfam" id="PF00535"/>
    </source>
</evidence>
<dbReference type="AlphaFoldDB" id="A0A4E0PVG0"/>
<dbReference type="PANTHER" id="PTHR22916:SF3">
    <property type="entry name" value="UDP-GLCNAC:BETAGAL BETA-1,3-N-ACETYLGLUCOSAMINYLTRANSFERASE-LIKE PROTEIN 1"/>
    <property type="match status" value="1"/>
</dbReference>
<proteinExistence type="predicted"/>
<dbReference type="Gene3D" id="3.90.550.10">
    <property type="entry name" value="Spore Coat Polysaccharide Biosynthesis Protein SpsA, Chain A"/>
    <property type="match status" value="1"/>
</dbReference>
<evidence type="ECO:0000313" key="3">
    <source>
        <dbReference type="Proteomes" id="UP000297295"/>
    </source>
</evidence>
<dbReference type="Pfam" id="PF00535">
    <property type="entry name" value="Glycos_transf_2"/>
    <property type="match status" value="1"/>
</dbReference>